<dbReference type="SUPFAM" id="SSF52540">
    <property type="entry name" value="P-loop containing nucleoside triphosphate hydrolases"/>
    <property type="match status" value="2"/>
</dbReference>
<organism evidence="5 6">
    <name type="scientific">Paenibacillus lignilyticus</name>
    <dbReference type="NCBI Taxonomy" id="1172615"/>
    <lineage>
        <taxon>Bacteria</taxon>
        <taxon>Bacillati</taxon>
        <taxon>Bacillota</taxon>
        <taxon>Bacilli</taxon>
        <taxon>Bacillales</taxon>
        <taxon>Paenibacillaceae</taxon>
        <taxon>Paenibacillus</taxon>
    </lineage>
</organism>
<dbReference type="InterPro" id="IPR051309">
    <property type="entry name" value="ABCF_ATPase"/>
</dbReference>
<dbReference type="Proteomes" id="UP000673394">
    <property type="component" value="Unassembled WGS sequence"/>
</dbReference>
<keyword evidence="6" id="KW-1185">Reference proteome</keyword>
<reference evidence="5 6" key="1">
    <citation type="submission" date="2021-04" db="EMBL/GenBank/DDBJ databases">
        <title>Paenibacillus sp. DLE-14 whole genome sequence.</title>
        <authorList>
            <person name="Ham Y.J."/>
        </authorList>
    </citation>
    <scope>NUCLEOTIDE SEQUENCE [LARGE SCALE GENOMIC DNA]</scope>
    <source>
        <strain evidence="5 6">DLE-14</strain>
    </source>
</reference>
<dbReference type="Gene3D" id="3.40.50.300">
    <property type="entry name" value="P-loop containing nucleotide triphosphate hydrolases"/>
    <property type="match status" value="2"/>
</dbReference>
<protein>
    <submittedName>
        <fullName evidence="5">ATP-binding cassette domain-containing protein</fullName>
    </submittedName>
</protein>
<evidence type="ECO:0000313" key="5">
    <source>
        <dbReference type="EMBL" id="MBP3962197.1"/>
    </source>
</evidence>
<evidence type="ECO:0000256" key="2">
    <source>
        <dbReference type="ARBA" id="ARBA00022840"/>
    </source>
</evidence>
<feature type="domain" description="ABC transporter" evidence="4">
    <location>
        <begin position="4"/>
        <end position="261"/>
    </location>
</feature>
<dbReference type="InterPro" id="IPR003593">
    <property type="entry name" value="AAA+_ATPase"/>
</dbReference>
<dbReference type="CDD" id="cd03221">
    <property type="entry name" value="ABCF_EF-3"/>
    <property type="match status" value="2"/>
</dbReference>
<dbReference type="InterPro" id="IPR017871">
    <property type="entry name" value="ABC_transporter-like_CS"/>
</dbReference>
<evidence type="ECO:0000256" key="3">
    <source>
        <dbReference type="SAM" id="Coils"/>
    </source>
</evidence>
<dbReference type="PANTHER" id="PTHR42855">
    <property type="entry name" value="ABC TRANSPORTER ATP-BINDING SUBUNIT"/>
    <property type="match status" value="1"/>
</dbReference>
<dbReference type="RefSeq" id="WP_210656268.1">
    <property type="nucleotide sequence ID" value="NZ_JAGKSP010000002.1"/>
</dbReference>
<sequence>MIMVNGQHIKKYYGAKLVLEDVTFEVHEGERVGLVGRNGSGKSTLISLIAKLSKPDEGQLTIRKDTKIGYLAQIPAAWDDGTVYDVLASGYAELLACKAQMTKLEQEMSDSGTGEKRLEQLLREYSVLQERFQNEGGYELDAKIDAVTTGLLIPREMYERRYGTLSGGEKTKIGLAAQLISKPELLLLDEPTNHLDLQGVQWLESFLNGYDGSCLIVSHDRMFLDQVVTKIIDIEDGEAVTYHSNYSGYVKEKEAQLLQQFAEYQEQQKVIKKMKETIKQLQEWGRVGGNEKFFRRAASMQKALDRMERVKRPVLDPKGAEFQLQLADRSGKRVVEFQGISKSYGDRKLMHEVNGMLLYGEKIMLLGPNGAGKTTLFKLILGTEGQDSGTIDIGARVDIGYLAQQQYPADDKKNVLAYFREAAGMEEGEARSHLARYLFTQGEVFKSVSQLSGGEWTRLRLALLILKKPNLLLLDEPTNHMDIASREALEDALEEFPGTILAISHDRYFINRLANKVWELDRAKLTVYLGAYDEYAEKRKQLRTDESAQPAMVKEAAPVKRNQAAANLHAAVSSKQPNTERLEQQISQFEARLVEMDAELNEKSEQFAVDELAQRWREREQVQEQLNELYTKWMAP</sequence>
<dbReference type="SMART" id="SM00382">
    <property type="entry name" value="AAA"/>
    <property type="match status" value="2"/>
</dbReference>
<name>A0ABS5C895_9BACL</name>
<dbReference type="GO" id="GO:0005524">
    <property type="term" value="F:ATP binding"/>
    <property type="evidence" value="ECO:0007669"/>
    <property type="project" value="UniProtKB-KW"/>
</dbReference>
<gene>
    <name evidence="5" type="ORF">I8J30_05690</name>
</gene>
<accession>A0ABS5C895</accession>
<evidence type="ECO:0000313" key="6">
    <source>
        <dbReference type="Proteomes" id="UP000673394"/>
    </source>
</evidence>
<feature type="domain" description="ABC transporter" evidence="4">
    <location>
        <begin position="335"/>
        <end position="547"/>
    </location>
</feature>
<dbReference type="Pfam" id="PF12848">
    <property type="entry name" value="ABC_tran_Xtn"/>
    <property type="match status" value="1"/>
</dbReference>
<keyword evidence="1" id="KW-0547">Nucleotide-binding</keyword>
<dbReference type="Pfam" id="PF00005">
    <property type="entry name" value="ABC_tran"/>
    <property type="match status" value="2"/>
</dbReference>
<dbReference type="NCBIfam" id="NF000355">
    <property type="entry name" value="ribo_prot_ABC_F"/>
    <property type="match status" value="1"/>
</dbReference>
<dbReference type="PANTHER" id="PTHR42855:SF2">
    <property type="entry name" value="DRUG RESISTANCE ABC TRANSPORTER,ATP-BINDING PROTEIN"/>
    <property type="match status" value="1"/>
</dbReference>
<dbReference type="PROSITE" id="PS00211">
    <property type="entry name" value="ABC_TRANSPORTER_1"/>
    <property type="match status" value="2"/>
</dbReference>
<evidence type="ECO:0000259" key="4">
    <source>
        <dbReference type="PROSITE" id="PS50893"/>
    </source>
</evidence>
<keyword evidence="3" id="KW-0175">Coiled coil</keyword>
<dbReference type="InterPro" id="IPR032781">
    <property type="entry name" value="ABC_tran_Xtn"/>
</dbReference>
<proteinExistence type="predicted"/>
<dbReference type="InterPro" id="IPR027417">
    <property type="entry name" value="P-loop_NTPase"/>
</dbReference>
<feature type="coiled-coil region" evidence="3">
    <location>
        <begin position="579"/>
        <end position="606"/>
    </location>
</feature>
<dbReference type="EMBL" id="JAGKSP010000002">
    <property type="protein sequence ID" value="MBP3962197.1"/>
    <property type="molecule type" value="Genomic_DNA"/>
</dbReference>
<comment type="caution">
    <text evidence="5">The sequence shown here is derived from an EMBL/GenBank/DDBJ whole genome shotgun (WGS) entry which is preliminary data.</text>
</comment>
<dbReference type="InterPro" id="IPR003439">
    <property type="entry name" value="ABC_transporter-like_ATP-bd"/>
</dbReference>
<evidence type="ECO:0000256" key="1">
    <source>
        <dbReference type="ARBA" id="ARBA00022741"/>
    </source>
</evidence>
<keyword evidence="2 5" id="KW-0067">ATP-binding</keyword>
<dbReference type="PROSITE" id="PS50893">
    <property type="entry name" value="ABC_TRANSPORTER_2"/>
    <property type="match status" value="2"/>
</dbReference>